<dbReference type="EMBL" id="CP010429">
    <property type="protein sequence ID" value="AKD56865.1"/>
    <property type="molecule type" value="Genomic_DNA"/>
</dbReference>
<feature type="signal peptide" evidence="1">
    <location>
        <begin position="1"/>
        <end position="26"/>
    </location>
</feature>
<dbReference type="PATRIC" id="fig|1379870.5.peg.4332"/>
<feature type="chain" id="PRO_5002417450" evidence="1">
    <location>
        <begin position="27"/>
        <end position="137"/>
    </location>
</feature>
<evidence type="ECO:0000313" key="2">
    <source>
        <dbReference type="EMBL" id="AKD56865.1"/>
    </source>
</evidence>
<dbReference type="AlphaFoldDB" id="A0A0E3ZYL3"/>
<keyword evidence="1" id="KW-0732">Signal</keyword>
<reference evidence="2 3" key="1">
    <citation type="journal article" date="2014" name="Curr. Microbiol.">
        <title>Spirosoma radiotolerans sp. nov., a gamma-radiation-resistant bacterium isolated from gamma ray-irradiated soil.</title>
        <authorList>
            <person name="Lee J.J."/>
            <person name="Srinivasan S."/>
            <person name="Lim S."/>
            <person name="Joe M."/>
            <person name="Im S."/>
            <person name="Bae S.I."/>
            <person name="Park K.R."/>
            <person name="Han J.H."/>
            <person name="Park S.H."/>
            <person name="Joo B.M."/>
            <person name="Park S.J."/>
            <person name="Kim M.K."/>
        </authorList>
    </citation>
    <scope>NUCLEOTIDE SEQUENCE [LARGE SCALE GENOMIC DNA]</scope>
    <source>
        <strain evidence="2 3">DG5A</strain>
    </source>
</reference>
<proteinExistence type="predicted"/>
<dbReference type="OrthoDB" id="964920at2"/>
<dbReference type="HOGENOM" id="CLU_1863913_0_0_10"/>
<sequence length="137" mass="15149">MKTSIKLLASALFVALTVSVSSPVLADDHKSQNKVFSAAMFPAANANKLWLCLEKYKAENKINLTLISEKGETLFQEVLCGKNSKLNAYRQQFDMGALTDGNYTFRITAGTQKEEFSFKLITPAVEAIQPTRLIAIK</sequence>
<keyword evidence="3" id="KW-1185">Reference proteome</keyword>
<organism evidence="2 3">
    <name type="scientific">Spirosoma radiotolerans</name>
    <dbReference type="NCBI Taxonomy" id="1379870"/>
    <lineage>
        <taxon>Bacteria</taxon>
        <taxon>Pseudomonadati</taxon>
        <taxon>Bacteroidota</taxon>
        <taxon>Cytophagia</taxon>
        <taxon>Cytophagales</taxon>
        <taxon>Cytophagaceae</taxon>
        <taxon>Spirosoma</taxon>
    </lineage>
</organism>
<dbReference type="KEGG" id="srd:SD10_20100"/>
<accession>A0A0E3ZYL3</accession>
<name>A0A0E3ZYL3_9BACT</name>
<evidence type="ECO:0000313" key="3">
    <source>
        <dbReference type="Proteomes" id="UP000033054"/>
    </source>
</evidence>
<protein>
    <submittedName>
        <fullName evidence="2">Uncharacterized protein</fullName>
    </submittedName>
</protein>
<gene>
    <name evidence="2" type="ORF">SD10_20100</name>
</gene>
<dbReference type="STRING" id="1379870.SD10_20100"/>
<dbReference type="Proteomes" id="UP000033054">
    <property type="component" value="Chromosome"/>
</dbReference>
<dbReference type="RefSeq" id="WP_046576250.1">
    <property type="nucleotide sequence ID" value="NZ_CP010429.1"/>
</dbReference>
<evidence type="ECO:0000256" key="1">
    <source>
        <dbReference type="SAM" id="SignalP"/>
    </source>
</evidence>